<dbReference type="InterPro" id="IPR020471">
    <property type="entry name" value="AKR"/>
</dbReference>
<feature type="active site" description="Proton donor" evidence="1">
    <location>
        <position position="42"/>
    </location>
</feature>
<dbReference type="AlphaFoldDB" id="A0A679JD08"/>
<feature type="domain" description="NADP-dependent oxidoreductase" evidence="4">
    <location>
        <begin position="4"/>
        <end position="261"/>
    </location>
</feature>
<organism evidence="5">
    <name type="scientific">Variovorax paradoxus</name>
    <dbReference type="NCBI Taxonomy" id="34073"/>
    <lineage>
        <taxon>Bacteria</taxon>
        <taxon>Pseudomonadati</taxon>
        <taxon>Pseudomonadota</taxon>
        <taxon>Betaproteobacteria</taxon>
        <taxon>Burkholderiales</taxon>
        <taxon>Comamonadaceae</taxon>
        <taxon>Variovorax</taxon>
    </lineage>
</organism>
<dbReference type="PRINTS" id="PR00069">
    <property type="entry name" value="ALDKETRDTASE"/>
</dbReference>
<dbReference type="Pfam" id="PF00248">
    <property type="entry name" value="Aldo_ket_red"/>
    <property type="match status" value="1"/>
</dbReference>
<dbReference type="Gene3D" id="3.20.20.100">
    <property type="entry name" value="NADP-dependent oxidoreductase domain"/>
    <property type="match status" value="1"/>
</dbReference>
<evidence type="ECO:0000256" key="3">
    <source>
        <dbReference type="PIRSR" id="PIRSR000097-3"/>
    </source>
</evidence>
<dbReference type="PANTHER" id="PTHR43638:SF3">
    <property type="entry name" value="ALDEHYDE REDUCTASE"/>
    <property type="match status" value="1"/>
</dbReference>
<dbReference type="GO" id="GO:0016491">
    <property type="term" value="F:oxidoreductase activity"/>
    <property type="evidence" value="ECO:0007669"/>
    <property type="project" value="UniProtKB-KW"/>
</dbReference>
<feature type="binding site" evidence="2">
    <location>
        <position position="107"/>
    </location>
    <ligand>
        <name>substrate</name>
    </ligand>
</feature>
<evidence type="ECO:0000256" key="2">
    <source>
        <dbReference type="PIRSR" id="PIRSR000097-2"/>
    </source>
</evidence>
<dbReference type="SUPFAM" id="SSF51430">
    <property type="entry name" value="NAD(P)-linked oxidoreductase"/>
    <property type="match status" value="1"/>
</dbReference>
<dbReference type="InterPro" id="IPR023210">
    <property type="entry name" value="NADP_OxRdtase_dom"/>
</dbReference>
<accession>A0A679JD08</accession>
<proteinExistence type="predicted"/>
<protein>
    <submittedName>
        <fullName evidence="5">Putative oxidoreductase/MSMEI_2347</fullName>
        <ecNumber evidence="5">1.-.-.-</ecNumber>
    </submittedName>
</protein>
<reference evidence="5" key="1">
    <citation type="submission" date="2019-12" db="EMBL/GenBank/DDBJ databases">
        <authorList>
            <person name="Cremers G."/>
        </authorList>
    </citation>
    <scope>NUCLEOTIDE SEQUENCE</scope>
    <source>
        <strain evidence="5">Vvax</strain>
    </source>
</reference>
<sequence>MPVIGLGTWRMGEDERSRAAEVKAVREAIALGYRLFDTAEMYGEGGAETVLGQAIGEALRSGDVRREALFVVSKVYPHNASRRGTREACERSLQRLGLETIDLYLLHWRGNHPLHDTVAAMQSLVADGRIAHWGVSNFDTDDMEELMQCVGNGPPCAANQVYLSLGERGPEFSLLPWQCERGIPLMAYSPIDQGALAHDHGLAELARQLGVTAAQLALAAVIARPGVVAIPKAVRSAHLKENLAAAALQLDATTLAELDRLHSLPTRKMPLAMI</sequence>
<evidence type="ECO:0000313" key="5">
    <source>
        <dbReference type="EMBL" id="CAA2109276.1"/>
    </source>
</evidence>
<dbReference type="PANTHER" id="PTHR43638">
    <property type="entry name" value="OXIDOREDUCTASE, ALDO/KETO REDUCTASE FAMILY PROTEIN"/>
    <property type="match status" value="1"/>
</dbReference>
<dbReference type="EMBL" id="LR743508">
    <property type="protein sequence ID" value="CAA2109276.1"/>
    <property type="molecule type" value="Genomic_DNA"/>
</dbReference>
<name>A0A679JD08_VARPD</name>
<dbReference type="EC" id="1.-.-.-" evidence="5"/>
<dbReference type="InterPro" id="IPR036812">
    <property type="entry name" value="NAD(P)_OxRdtase_dom_sf"/>
</dbReference>
<feature type="site" description="Lowers pKa of active site Tyr" evidence="3">
    <location>
        <position position="74"/>
    </location>
</feature>
<dbReference type="PIRSF" id="PIRSF000097">
    <property type="entry name" value="AKR"/>
    <property type="match status" value="1"/>
</dbReference>
<evidence type="ECO:0000256" key="1">
    <source>
        <dbReference type="PIRSR" id="PIRSR000097-1"/>
    </source>
</evidence>
<keyword evidence="5" id="KW-0560">Oxidoreductase</keyword>
<gene>
    <name evidence="5" type="ORF">VVAX_05547</name>
</gene>
<evidence type="ECO:0000259" key="4">
    <source>
        <dbReference type="Pfam" id="PF00248"/>
    </source>
</evidence>